<evidence type="ECO:0000256" key="1">
    <source>
        <dbReference type="SAM" id="MobiDB-lite"/>
    </source>
</evidence>
<feature type="region of interest" description="Disordered" evidence="1">
    <location>
        <begin position="142"/>
        <end position="165"/>
    </location>
</feature>
<accession>A0AAD5T3A1</accession>
<evidence type="ECO:0000313" key="3">
    <source>
        <dbReference type="Proteomes" id="UP001211907"/>
    </source>
</evidence>
<feature type="compositionally biased region" description="Polar residues" evidence="1">
    <location>
        <begin position="1"/>
        <end position="13"/>
    </location>
</feature>
<sequence length="1330" mass="143687">MRSSIRCKQSENAATDIASDDDEPSDGQRADLDCAVSKCSALTAQTQTQYNHQPQTQTHIPTSPSVPLPLSEQIAQLKSETLSRRKSNSQTLSSPLLSRLKVTVSESSVTERISAPETASNILAFGLSLARASLSQLQKQPPLLHNHQNTPPSASPALPPTTSNPAIQAKEDLDALFFTHLNNISSHLDKNLFKNIPSSVSTGSISSFELDMSRDSNEIESIVTPRSALEPNGDTMGISAQQTDENPTKCTSQLPTKKSRIFDAALSSARLIRKMTDLVDAEVSYSSDDNTNSITVIQNDDIERRDPHILEDKSYISSQRFGYEHGLPPKIPWKQFNNPVAISPHHFSSLTEAYMAELGPPKSRAVSVSAAAQEKNISQSATKPVKQRKPVGPVSPILANGGAEVHYPPQTFNKHASLPELAIPGSVLSTTAALLARLDARVRAVVGVDAFGSGRDHGDVVDTRVAANGSNTTLVDSDDGSVSSGTSSCGVEASSAKADKKKKKKKKPKKKKKRKGSGVALLEKDDFSKNSITGFDVRDDGIVEKIAAAIDAPIGVHTMSTEYEFLETHMTAFETARISKIVTSSAKASNLPETSRVDPILAQLEESQAKLEGAILSVTYAKRSKSPERAVLASKTEIIPEWQKIVISSAVDTSLYADLIEEVVRTLGYELHSISRKPDVYPTTTYPFQHQNRENDYNHKTPSQSFTKATLHILVKRTSHSTPMHPTGVLCLKTLVEKSLKRFIRSKSSGETRNLITAYSDNLPVLHAADTLTASAEKSISRLTRTETFGCYATHDPATPDIVCVVARGGFGIPVLRTLVGDNSHRFEFLGLKYIKGGLMEHQARIVTPFKVGSLKWRKSLEWLVDDDEKLGGFMIVVLRKIGAFREVDEIMTSLIESYSSINTDSQNKSAEVLSELSSAQPTLTKSDRVGLSLLASLNPEMCYATLTSFFRDADLIPTSSPELKDCAYGISHPAAISASLISPPRGANCLTFIRAPAGYQYFGGLFAEVAKSGLVISVARLTSIGEVTAGRLAAISRQETSGSGHNNSVGIDFEGEDLSKWITESGPIIMLIVWGSDTNNGPRLHGYKTNIPGDRLYPSDIYIAPTLAIASHQISILFPKGLAIEVRDIPTQLGCFQRRIICRRPHVLPYPSRRIVETGPGGISLGAAVFLSTEPTCEANAEKWQPAINSLMKAISGKVRIVDVNYFVPVELLAQRMVSICVKSGPNISFTVKNLLNGPCLVVACEGFGAADIVKNSLKLDDESEQIPYAAISHQDACGLLPMIFSDMFGALKHRIVGNMNAGYGYNGGGGVGGGGVRGVGTNLEVLMT</sequence>
<feature type="compositionally biased region" description="Low complexity" evidence="1">
    <location>
        <begin position="472"/>
        <end position="491"/>
    </location>
</feature>
<feature type="region of interest" description="Disordered" evidence="1">
    <location>
        <begin position="48"/>
        <end position="67"/>
    </location>
</feature>
<feature type="compositionally biased region" description="Basic residues" evidence="1">
    <location>
        <begin position="499"/>
        <end position="516"/>
    </location>
</feature>
<feature type="compositionally biased region" description="Polar residues" evidence="1">
    <location>
        <begin position="48"/>
        <end position="65"/>
    </location>
</feature>
<proteinExistence type="predicted"/>
<dbReference type="EMBL" id="JADGJH010000486">
    <property type="protein sequence ID" value="KAJ3127936.1"/>
    <property type="molecule type" value="Genomic_DNA"/>
</dbReference>
<reference evidence="2" key="1">
    <citation type="submission" date="2020-05" db="EMBL/GenBank/DDBJ databases">
        <title>Phylogenomic resolution of chytrid fungi.</title>
        <authorList>
            <person name="Stajich J.E."/>
            <person name="Amses K."/>
            <person name="Simmons R."/>
            <person name="Seto K."/>
            <person name="Myers J."/>
            <person name="Bonds A."/>
            <person name="Quandt C.A."/>
            <person name="Barry K."/>
            <person name="Liu P."/>
            <person name="Grigoriev I."/>
            <person name="Longcore J.E."/>
            <person name="James T.Y."/>
        </authorList>
    </citation>
    <scope>NUCLEOTIDE SEQUENCE</scope>
    <source>
        <strain evidence="2">JEL0513</strain>
    </source>
</reference>
<organism evidence="2 3">
    <name type="scientific">Physocladia obscura</name>
    <dbReference type="NCBI Taxonomy" id="109957"/>
    <lineage>
        <taxon>Eukaryota</taxon>
        <taxon>Fungi</taxon>
        <taxon>Fungi incertae sedis</taxon>
        <taxon>Chytridiomycota</taxon>
        <taxon>Chytridiomycota incertae sedis</taxon>
        <taxon>Chytridiomycetes</taxon>
        <taxon>Chytridiales</taxon>
        <taxon>Chytriomycetaceae</taxon>
        <taxon>Physocladia</taxon>
    </lineage>
</organism>
<feature type="region of interest" description="Disordered" evidence="1">
    <location>
        <begin position="1"/>
        <end position="30"/>
    </location>
</feature>
<name>A0AAD5T3A1_9FUNG</name>
<gene>
    <name evidence="2" type="ORF">HK100_009453</name>
</gene>
<protein>
    <submittedName>
        <fullName evidence="2">Uncharacterized protein</fullName>
    </submittedName>
</protein>
<dbReference type="Proteomes" id="UP001211907">
    <property type="component" value="Unassembled WGS sequence"/>
</dbReference>
<feature type="region of interest" description="Disordered" evidence="1">
    <location>
        <begin position="470"/>
        <end position="518"/>
    </location>
</feature>
<comment type="caution">
    <text evidence="2">The sequence shown here is derived from an EMBL/GenBank/DDBJ whole genome shotgun (WGS) entry which is preliminary data.</text>
</comment>
<evidence type="ECO:0000313" key="2">
    <source>
        <dbReference type="EMBL" id="KAJ3127936.1"/>
    </source>
</evidence>
<feature type="compositionally biased region" description="Low complexity" evidence="1">
    <location>
        <begin position="142"/>
        <end position="152"/>
    </location>
</feature>
<keyword evidence="3" id="KW-1185">Reference proteome</keyword>